<feature type="chain" id="PRO_5027012237" evidence="1">
    <location>
        <begin position="21"/>
        <end position="167"/>
    </location>
</feature>
<dbReference type="EMBL" id="CP053085">
    <property type="protein sequence ID" value="QJR37101.1"/>
    <property type="molecule type" value="Genomic_DNA"/>
</dbReference>
<keyword evidence="1" id="KW-0732">Signal</keyword>
<dbReference type="Proteomes" id="UP000500938">
    <property type="component" value="Chromosome"/>
</dbReference>
<dbReference type="Pfam" id="PF20420">
    <property type="entry name" value="DUF6702"/>
    <property type="match status" value="1"/>
</dbReference>
<feature type="signal peptide" evidence="1">
    <location>
        <begin position="1"/>
        <end position="20"/>
    </location>
</feature>
<gene>
    <name evidence="2" type="ORF">HKW67_17035</name>
</gene>
<evidence type="ECO:0000256" key="1">
    <source>
        <dbReference type="SAM" id="SignalP"/>
    </source>
</evidence>
<dbReference type="RefSeq" id="WP_171226534.1">
    <property type="nucleotide sequence ID" value="NZ_CP053085.1"/>
</dbReference>
<evidence type="ECO:0000313" key="2">
    <source>
        <dbReference type="EMBL" id="QJR37101.1"/>
    </source>
</evidence>
<name>A0A6M4IXZ7_9BACT</name>
<dbReference type="InterPro" id="IPR046525">
    <property type="entry name" value="DUF6702"/>
</dbReference>
<dbReference type="KEGG" id="ggr:HKW67_17035"/>
<proteinExistence type="predicted"/>
<dbReference type="AlphaFoldDB" id="A0A6M4IXZ7"/>
<sequence length="167" mass="17754">MKRVAVVLLMSLALASPARAHAIHTTHTTVTADAQGYTLTVRAFADDLSASVARFSGRTPPADSSVRVPELVAYATARLTPTTAAGKPLIMQSCGVKRMQDAYVLCFRLVTATRTAPLRLGNQMLSELHADQVNIVQCDVAGSRRTNLFTRGRAATAIVERGVCAAS</sequence>
<organism evidence="2 3">
    <name type="scientific">Gemmatimonas groenlandica</name>
    <dbReference type="NCBI Taxonomy" id="2732249"/>
    <lineage>
        <taxon>Bacteria</taxon>
        <taxon>Pseudomonadati</taxon>
        <taxon>Gemmatimonadota</taxon>
        <taxon>Gemmatimonadia</taxon>
        <taxon>Gemmatimonadales</taxon>
        <taxon>Gemmatimonadaceae</taxon>
        <taxon>Gemmatimonas</taxon>
    </lineage>
</organism>
<accession>A0A6M4IXZ7</accession>
<keyword evidence="3" id="KW-1185">Reference proteome</keyword>
<protein>
    <submittedName>
        <fullName evidence="2">Uncharacterized protein</fullName>
    </submittedName>
</protein>
<evidence type="ECO:0000313" key="3">
    <source>
        <dbReference type="Proteomes" id="UP000500938"/>
    </source>
</evidence>
<reference evidence="2 3" key="1">
    <citation type="submission" date="2020-05" db="EMBL/GenBank/DDBJ databases">
        <title>Complete genome sequence of Gemmatimonas greenlandica TET16.</title>
        <authorList>
            <person name="Zeng Y."/>
        </authorList>
    </citation>
    <scope>NUCLEOTIDE SEQUENCE [LARGE SCALE GENOMIC DNA]</scope>
    <source>
        <strain evidence="2 3">TET16</strain>
    </source>
</reference>